<protein>
    <submittedName>
        <fullName evidence="3">Uncharacterized protein</fullName>
    </submittedName>
</protein>
<organism evidence="3 5">
    <name type="scientific">Ilex paraguariensis</name>
    <name type="common">yerba mate</name>
    <dbReference type="NCBI Taxonomy" id="185542"/>
    <lineage>
        <taxon>Eukaryota</taxon>
        <taxon>Viridiplantae</taxon>
        <taxon>Streptophyta</taxon>
        <taxon>Embryophyta</taxon>
        <taxon>Tracheophyta</taxon>
        <taxon>Spermatophyta</taxon>
        <taxon>Magnoliopsida</taxon>
        <taxon>eudicotyledons</taxon>
        <taxon>Gunneridae</taxon>
        <taxon>Pentapetalae</taxon>
        <taxon>asterids</taxon>
        <taxon>campanulids</taxon>
        <taxon>Aquifoliales</taxon>
        <taxon>Aquifoliaceae</taxon>
        <taxon>Ilex</taxon>
    </lineage>
</organism>
<comment type="caution">
    <text evidence="3">The sequence shown here is derived from an EMBL/GenBank/DDBJ whole genome shotgun (WGS) entry which is preliminary data.</text>
</comment>
<keyword evidence="5" id="KW-1185">Reference proteome</keyword>
<evidence type="ECO:0000256" key="2">
    <source>
        <dbReference type="SAM" id="Phobius"/>
    </source>
</evidence>
<feature type="region of interest" description="Disordered" evidence="1">
    <location>
        <begin position="1"/>
        <end position="26"/>
    </location>
</feature>
<dbReference type="EMBL" id="CAUOFW020002380">
    <property type="protein sequence ID" value="CAK9153329.1"/>
    <property type="molecule type" value="Genomic_DNA"/>
</dbReference>
<sequence>MEKRTNPPDKGYWSDKGSSMSVRCGRSDSKWMDKNFVEDFEPNSSDEDYVDQIFRRKPKGLLPWWNGDYTAQRDTARGDCYGLLVRLWCLYFVFLGPWFVMFLTVKTIPGQAFVCAALTETKVEKSKESFVTKDRDVHLIFGMKRKKKDQISSSNDNSLLVAGMQCGTEDER</sequence>
<evidence type="ECO:0000313" key="5">
    <source>
        <dbReference type="Proteomes" id="UP001642360"/>
    </source>
</evidence>
<feature type="transmembrane region" description="Helical" evidence="2">
    <location>
        <begin position="83"/>
        <end position="105"/>
    </location>
</feature>
<evidence type="ECO:0000256" key="1">
    <source>
        <dbReference type="SAM" id="MobiDB-lite"/>
    </source>
</evidence>
<reference evidence="3 5" key="1">
    <citation type="submission" date="2024-02" db="EMBL/GenBank/DDBJ databases">
        <authorList>
            <person name="Vignale AGUSTIN F."/>
            <person name="Sosa J E."/>
            <person name="Modenutti C."/>
        </authorList>
    </citation>
    <scope>NUCLEOTIDE SEQUENCE [LARGE SCALE GENOMIC DNA]</scope>
</reference>
<evidence type="ECO:0000313" key="4">
    <source>
        <dbReference type="EMBL" id="CAK9153329.1"/>
    </source>
</evidence>
<dbReference type="EMBL" id="CAUOFW020002300">
    <property type="protein sequence ID" value="CAK9152819.1"/>
    <property type="molecule type" value="Genomic_DNA"/>
</dbReference>
<proteinExistence type="predicted"/>
<evidence type="ECO:0000313" key="3">
    <source>
        <dbReference type="EMBL" id="CAK9152819.1"/>
    </source>
</evidence>
<dbReference type="AlphaFoldDB" id="A0ABC8S6I2"/>
<keyword evidence="2" id="KW-0812">Transmembrane</keyword>
<dbReference type="Proteomes" id="UP001642360">
    <property type="component" value="Unassembled WGS sequence"/>
</dbReference>
<keyword evidence="2" id="KW-0472">Membrane</keyword>
<keyword evidence="2" id="KW-1133">Transmembrane helix</keyword>
<name>A0ABC8S6I2_9AQUA</name>
<accession>A0ABC8S6I2</accession>
<gene>
    <name evidence="3" type="ORF">ILEXP_LOCUS21051</name>
    <name evidence="4" type="ORF">ILEXP_LOCUS21567</name>
</gene>